<dbReference type="InterPro" id="IPR039365">
    <property type="entry name" value="IS701-like"/>
</dbReference>
<protein>
    <submittedName>
        <fullName evidence="3">IS701 family transposase</fullName>
    </submittedName>
</protein>
<name>A0A7V8NU98_9BACT</name>
<keyword evidence="4" id="KW-1185">Reference proteome</keyword>
<organism evidence="3 4">
    <name type="scientific">Candidatus Acidiferrum panamense</name>
    <dbReference type="NCBI Taxonomy" id="2741543"/>
    <lineage>
        <taxon>Bacteria</taxon>
        <taxon>Pseudomonadati</taxon>
        <taxon>Acidobacteriota</taxon>
        <taxon>Terriglobia</taxon>
        <taxon>Candidatus Acidiferrales</taxon>
        <taxon>Candidatus Acidiferrum</taxon>
    </lineage>
</organism>
<feature type="compositionally biased region" description="Basic residues" evidence="1">
    <location>
        <begin position="246"/>
        <end position="263"/>
    </location>
</feature>
<feature type="region of interest" description="Disordered" evidence="1">
    <location>
        <begin position="406"/>
        <end position="450"/>
    </location>
</feature>
<sequence length="478" mass="53577">MDLRTTDGSESRFSAFVEGLVSVIGHSDRARPLFDYCIGLIMPGERKSVEPMAAVTAPDRTAAQHQSLLHFVGQSPWSDEGVLAKVGEMVLPAIERHGPIEAWIIDDTSFPKKGEHSVGVARQYCGQLGKQDNCQVAVSLSLANHHASLPTMYRLYLPKEWAADKKRRRKVGVPKEISFKTKPEIALEQIEAACRAGLPRGVVLMDAGYGCNTDLRTSISALELTYVAGILPNTTVWTSDTAPLPPKKRLGKGRPPKRLRRDHKHQPISVKELALGLPKRAWRTIKWREGAAERLSSRFARERVCVAHRDYQLTESRPEEWLLIEWPEGENEPTKYWLSTLPQNITFGRLVDLTKLRWRIERDYQDLKQEVGLGHFEGRGWRGFHHHATLCIAAYGFLVSERETIPPSGSGSSRPFKKLTVPNGYRPRGSAAAARTSHPKLDCDDATKTDRRNRAEPLTLSLLHPANQKAEALSFVTQ</sequence>
<evidence type="ECO:0000313" key="3">
    <source>
        <dbReference type="EMBL" id="MBA0087562.1"/>
    </source>
</evidence>
<dbReference type="InterPro" id="IPR012337">
    <property type="entry name" value="RNaseH-like_sf"/>
</dbReference>
<dbReference type="AlphaFoldDB" id="A0A7V8NU98"/>
<dbReference type="Pfam" id="PF13546">
    <property type="entry name" value="DDE_5"/>
    <property type="match status" value="1"/>
</dbReference>
<feature type="domain" description="Transposase IS701-like DDE" evidence="2">
    <location>
        <begin position="21"/>
        <end position="292"/>
    </location>
</feature>
<evidence type="ECO:0000313" key="4">
    <source>
        <dbReference type="Proteomes" id="UP000567293"/>
    </source>
</evidence>
<dbReference type="PANTHER" id="PTHR33627:SF1">
    <property type="entry name" value="TRANSPOSASE"/>
    <property type="match status" value="1"/>
</dbReference>
<accession>A0A7V8NU98</accession>
<dbReference type="SUPFAM" id="SSF53098">
    <property type="entry name" value="Ribonuclease H-like"/>
    <property type="match status" value="1"/>
</dbReference>
<dbReference type="InterPro" id="IPR038721">
    <property type="entry name" value="IS701-like_DDE_dom"/>
</dbReference>
<dbReference type="Proteomes" id="UP000567293">
    <property type="component" value="Unassembled WGS sequence"/>
</dbReference>
<gene>
    <name evidence="3" type="ORF">HRJ53_21465</name>
</gene>
<reference evidence="3" key="1">
    <citation type="submission" date="2020-06" db="EMBL/GenBank/DDBJ databases">
        <title>Legume-microbial interactions unlock mineral nutrients during tropical forest succession.</title>
        <authorList>
            <person name="Epihov D.Z."/>
        </authorList>
    </citation>
    <scope>NUCLEOTIDE SEQUENCE [LARGE SCALE GENOMIC DNA]</scope>
    <source>
        <strain evidence="3">Pan2503</strain>
    </source>
</reference>
<feature type="region of interest" description="Disordered" evidence="1">
    <location>
        <begin position="241"/>
        <end position="263"/>
    </location>
</feature>
<evidence type="ECO:0000259" key="2">
    <source>
        <dbReference type="Pfam" id="PF13546"/>
    </source>
</evidence>
<feature type="compositionally biased region" description="Basic and acidic residues" evidence="1">
    <location>
        <begin position="439"/>
        <end position="450"/>
    </location>
</feature>
<dbReference type="PANTHER" id="PTHR33627">
    <property type="entry name" value="TRANSPOSASE"/>
    <property type="match status" value="1"/>
</dbReference>
<proteinExistence type="predicted"/>
<dbReference type="NCBIfam" id="NF033540">
    <property type="entry name" value="transpos_IS701"/>
    <property type="match status" value="1"/>
</dbReference>
<comment type="caution">
    <text evidence="3">The sequence shown here is derived from an EMBL/GenBank/DDBJ whole genome shotgun (WGS) entry which is preliminary data.</text>
</comment>
<evidence type="ECO:0000256" key="1">
    <source>
        <dbReference type="SAM" id="MobiDB-lite"/>
    </source>
</evidence>
<dbReference type="EMBL" id="JACDQQ010002066">
    <property type="protein sequence ID" value="MBA0087562.1"/>
    <property type="molecule type" value="Genomic_DNA"/>
</dbReference>